<dbReference type="Proteomes" id="UP000318053">
    <property type="component" value="Unassembled WGS sequence"/>
</dbReference>
<proteinExistence type="predicted"/>
<name>A0A5C5YFW4_9BACT</name>
<evidence type="ECO:0000259" key="3">
    <source>
        <dbReference type="Pfam" id="PF13435"/>
    </source>
</evidence>
<keyword evidence="2" id="KW-0472">Membrane</keyword>
<feature type="transmembrane region" description="Helical" evidence="2">
    <location>
        <begin position="170"/>
        <end position="188"/>
    </location>
</feature>
<dbReference type="EMBL" id="SJPK01000002">
    <property type="protein sequence ID" value="TWT73984.1"/>
    <property type="molecule type" value="Genomic_DNA"/>
</dbReference>
<reference evidence="4 5" key="1">
    <citation type="submission" date="2019-02" db="EMBL/GenBank/DDBJ databases">
        <title>Deep-cultivation of Planctomycetes and their phenomic and genomic characterization uncovers novel biology.</title>
        <authorList>
            <person name="Wiegand S."/>
            <person name="Jogler M."/>
            <person name="Boedeker C."/>
            <person name="Pinto D."/>
            <person name="Vollmers J."/>
            <person name="Rivas-Marin E."/>
            <person name="Kohn T."/>
            <person name="Peeters S.H."/>
            <person name="Heuer A."/>
            <person name="Rast P."/>
            <person name="Oberbeckmann S."/>
            <person name="Bunk B."/>
            <person name="Jeske O."/>
            <person name="Meyerdierks A."/>
            <person name="Storesund J.E."/>
            <person name="Kallscheuer N."/>
            <person name="Luecker S."/>
            <person name="Lage O.M."/>
            <person name="Pohl T."/>
            <person name="Merkel B.J."/>
            <person name="Hornburger P."/>
            <person name="Mueller R.-W."/>
            <person name="Bruemmer F."/>
            <person name="Labrenz M."/>
            <person name="Spormann A.M."/>
            <person name="Op Den Camp H."/>
            <person name="Overmann J."/>
            <person name="Amann R."/>
            <person name="Jetten M.S.M."/>
            <person name="Mascher T."/>
            <person name="Medema M.H."/>
            <person name="Devos D.P."/>
            <person name="Kaster A.-K."/>
            <person name="Ovreas L."/>
            <person name="Rohde M."/>
            <person name="Galperin M.Y."/>
            <person name="Jogler C."/>
        </authorList>
    </citation>
    <scope>NUCLEOTIDE SEQUENCE [LARGE SCALE GENOMIC DNA]</scope>
    <source>
        <strain evidence="4 5">CA85</strain>
    </source>
</reference>
<organism evidence="4 5">
    <name type="scientific">Allorhodopirellula solitaria</name>
    <dbReference type="NCBI Taxonomy" id="2527987"/>
    <lineage>
        <taxon>Bacteria</taxon>
        <taxon>Pseudomonadati</taxon>
        <taxon>Planctomycetota</taxon>
        <taxon>Planctomycetia</taxon>
        <taxon>Pirellulales</taxon>
        <taxon>Pirellulaceae</taxon>
        <taxon>Allorhodopirellula</taxon>
    </lineage>
</organism>
<feature type="transmembrane region" description="Helical" evidence="2">
    <location>
        <begin position="65"/>
        <end position="94"/>
    </location>
</feature>
<comment type="caution">
    <text evidence="4">The sequence shown here is derived from an EMBL/GenBank/DDBJ whole genome shotgun (WGS) entry which is preliminary data.</text>
</comment>
<keyword evidence="2" id="KW-1133">Transmembrane helix</keyword>
<dbReference type="SUPFAM" id="SSF48695">
    <property type="entry name" value="Multiheme cytochromes"/>
    <property type="match status" value="1"/>
</dbReference>
<protein>
    <submittedName>
        <fullName evidence="4">Tetratricopeptide repeat protein</fullName>
    </submittedName>
</protein>
<sequence>MSSVPQGGAAAAVPRKKYVRAVGPRLRKLLYLIFVLVALLFANAGYLSIFTFLEWFQGETYQDFFYQYMFLAHLVLGLVLILPLILFGLVHIWNTKNRRNRRAIKIGYALFAISIAILITGILLVRIGGFDLKQPLARNTVYWLHVVCPLAAVWLYWLHRLAGPRIKWRIGMSFAGVAVAAIAVMVVLQMQDPRQWNAIGPDSGVQYFEPSLARTSSGNFIPADAMMNDEYCLKCHADIHKDWSDSVHRFSSFNNAPYLASVNATRAMSLERDGSVQASRWCAGCHDPVPFFSGAFDDPNFDMLDHPTANAGITCTVCHTITNVNSVRGNADYTIEEPLHYPFASSENAALQWINNQLVKAKPSFHKKTFLKPFHKTAEFCSTCHKVHLPKALNGYKDFLRGQNHYDPYLFSGVSGHGARSFYYPPQAVDNCNECHMPLVASDDFGAKHFDGADELSVHNHLFPSANTGIAWLRDRDDLISIHQEYLQDIVRVDIFGIREDAEIDGELTAPLRPQVPALKPGSKYLLETVIRTLKLGHLFTQGTVDSNEVWLEVKVTSGGRLIGQSGLVDADNENEVDPWSHFVNVFMLDKDGNRINRRNPEDIFTPLYNHQIPPGAGQTVHYELQIPDDVTEPVQVELKLQYRKFDTEFMDFVAEENAKLGRSIRGYEAGERYVNELPITTMAVDTIEFPIEGFEQTVDNPDREIPAWQRWNDYGIGLLLKGKAELRQAEEAFLQVEKLDRWDGPLNLARVLNTEGRLDEAVDALQRAGRFSDTEGFPRWTWAWLSGAVNAQQGRLEEAEQNLRSVLEDSAPAMQKRGFDFSLDIEVINLLGRTLFDLGNVRERQQRTEESDQYFQEAVVQFEKTLTIDPENVSAHHNLQLLYDKLGDPERAAIQQQLHLRYKPDDNAAGRAIRLAREKYPAADHAAEAVVKYSLHREKSASLETDPEIDTDRKPNDTQTITTESQEEANDVQ</sequence>
<dbReference type="InterPro" id="IPR023155">
    <property type="entry name" value="Cyt_c-552/4"/>
</dbReference>
<evidence type="ECO:0000256" key="2">
    <source>
        <dbReference type="SAM" id="Phobius"/>
    </source>
</evidence>
<dbReference type="OrthoDB" id="9814800at2"/>
<dbReference type="SUPFAM" id="SSF48452">
    <property type="entry name" value="TPR-like"/>
    <property type="match status" value="1"/>
</dbReference>
<evidence type="ECO:0000313" key="5">
    <source>
        <dbReference type="Proteomes" id="UP000318053"/>
    </source>
</evidence>
<feature type="region of interest" description="Disordered" evidence="1">
    <location>
        <begin position="935"/>
        <end position="974"/>
    </location>
</feature>
<dbReference type="Gene3D" id="1.25.40.10">
    <property type="entry name" value="Tetratricopeptide repeat domain"/>
    <property type="match status" value="1"/>
</dbReference>
<evidence type="ECO:0000313" key="4">
    <source>
        <dbReference type="EMBL" id="TWT73984.1"/>
    </source>
</evidence>
<dbReference type="Pfam" id="PF13435">
    <property type="entry name" value="Cytochrome_C554"/>
    <property type="match status" value="1"/>
</dbReference>
<dbReference type="RefSeq" id="WP_146390053.1">
    <property type="nucleotide sequence ID" value="NZ_SJPK01000002.1"/>
</dbReference>
<feature type="transmembrane region" description="Helical" evidence="2">
    <location>
        <begin position="106"/>
        <end position="128"/>
    </location>
</feature>
<keyword evidence="2" id="KW-0812">Transmembrane</keyword>
<feature type="transmembrane region" description="Helical" evidence="2">
    <location>
        <begin position="29"/>
        <end position="53"/>
    </location>
</feature>
<dbReference type="InterPro" id="IPR011990">
    <property type="entry name" value="TPR-like_helical_dom_sf"/>
</dbReference>
<feature type="domain" description="Cytochrome c-552/4" evidence="3">
    <location>
        <begin position="232"/>
        <end position="320"/>
    </location>
</feature>
<accession>A0A5C5YFW4</accession>
<evidence type="ECO:0000256" key="1">
    <source>
        <dbReference type="SAM" id="MobiDB-lite"/>
    </source>
</evidence>
<dbReference type="InterPro" id="IPR036280">
    <property type="entry name" value="Multihaem_cyt_sf"/>
</dbReference>
<gene>
    <name evidence="4" type="ORF">CA85_08670</name>
</gene>
<dbReference type="Gene3D" id="1.10.1130.10">
    <property type="entry name" value="Flavocytochrome C3, Chain A"/>
    <property type="match status" value="1"/>
</dbReference>
<keyword evidence="5" id="KW-1185">Reference proteome</keyword>
<dbReference type="AlphaFoldDB" id="A0A5C5YFW4"/>
<feature type="transmembrane region" description="Helical" evidence="2">
    <location>
        <begin position="140"/>
        <end position="158"/>
    </location>
</feature>